<reference evidence="2 3" key="1">
    <citation type="submission" date="2016-10" db="EMBL/GenBank/DDBJ databases">
        <authorList>
            <person name="de Groot N.N."/>
        </authorList>
    </citation>
    <scope>NUCLEOTIDE SEQUENCE [LARGE SCALE GENOMIC DNA]</scope>
    <source>
        <strain evidence="2 3">CGMCC 1.11030</strain>
    </source>
</reference>
<dbReference type="Proteomes" id="UP000199377">
    <property type="component" value="Unassembled WGS sequence"/>
</dbReference>
<dbReference type="GO" id="GO:0008410">
    <property type="term" value="F:CoA-transferase activity"/>
    <property type="evidence" value="ECO:0007669"/>
    <property type="project" value="TreeGrafter"/>
</dbReference>
<dbReference type="Gene3D" id="3.40.50.10540">
    <property type="entry name" value="Crotonobetainyl-coa:carnitine coa-transferase, domain 1"/>
    <property type="match status" value="1"/>
</dbReference>
<dbReference type="PANTHER" id="PTHR48207:SF4">
    <property type="entry name" value="BLL6097 PROTEIN"/>
    <property type="match status" value="1"/>
</dbReference>
<evidence type="ECO:0000256" key="1">
    <source>
        <dbReference type="ARBA" id="ARBA00022679"/>
    </source>
</evidence>
<dbReference type="InterPro" id="IPR044855">
    <property type="entry name" value="CoA-Trfase_III_dom3_sf"/>
</dbReference>
<evidence type="ECO:0000313" key="3">
    <source>
        <dbReference type="Proteomes" id="UP000199377"/>
    </source>
</evidence>
<dbReference type="InterPro" id="IPR003673">
    <property type="entry name" value="CoA-Trfase_fam_III"/>
</dbReference>
<protein>
    <submittedName>
        <fullName evidence="2">Formyl-CoA transferase</fullName>
    </submittedName>
</protein>
<organism evidence="2 3">
    <name type="scientific">Albimonas pacifica</name>
    <dbReference type="NCBI Taxonomy" id="1114924"/>
    <lineage>
        <taxon>Bacteria</taxon>
        <taxon>Pseudomonadati</taxon>
        <taxon>Pseudomonadota</taxon>
        <taxon>Alphaproteobacteria</taxon>
        <taxon>Rhodobacterales</taxon>
        <taxon>Paracoccaceae</taxon>
        <taxon>Albimonas</taxon>
    </lineage>
</organism>
<dbReference type="InterPro" id="IPR050483">
    <property type="entry name" value="CoA-transferase_III_domain"/>
</dbReference>
<keyword evidence="3" id="KW-1185">Reference proteome</keyword>
<gene>
    <name evidence="2" type="ORF">SAMN05216258_102281</name>
</gene>
<dbReference type="STRING" id="1114924.SAMN05216258_102281"/>
<dbReference type="PANTHER" id="PTHR48207">
    <property type="entry name" value="SUCCINATE--HYDROXYMETHYLGLUTARATE COA-TRANSFERASE"/>
    <property type="match status" value="1"/>
</dbReference>
<dbReference type="EMBL" id="FOQH01000002">
    <property type="protein sequence ID" value="SFH79498.1"/>
    <property type="molecule type" value="Genomic_DNA"/>
</dbReference>
<keyword evidence="1 2" id="KW-0808">Transferase</keyword>
<accession>A0A1I3CYN1</accession>
<evidence type="ECO:0000313" key="2">
    <source>
        <dbReference type="EMBL" id="SFH79498.1"/>
    </source>
</evidence>
<dbReference type="AlphaFoldDB" id="A0A1I3CYN1"/>
<dbReference type="InterPro" id="IPR023606">
    <property type="entry name" value="CoA-Trfase_III_dom_1_sf"/>
</dbReference>
<proteinExistence type="predicted"/>
<name>A0A1I3CYN1_9RHOB</name>
<dbReference type="SUPFAM" id="SSF89796">
    <property type="entry name" value="CoA-transferase family III (CaiB/BaiF)"/>
    <property type="match status" value="1"/>
</dbReference>
<dbReference type="RefSeq" id="WP_092858206.1">
    <property type="nucleotide sequence ID" value="NZ_FOQH01000002.1"/>
</dbReference>
<sequence length="408" mass="42719">MADTAGQGALAGVRVIDLGGEVAAAYCGALFAACGADVLRIEPPGGDPVRRLPPFAEGVARPEGSGMQMFLDAGKRSLSLDYARPRGAEIVRALARDADLVIEALPPAAAEALGLAAAAPDAAVVSLSWFGREGPGRDWRGTDAVAMAAAAFLYPIGPAEGPPLVPGGHQSQINGGLVGFVAAMTALTGRAQGDGGARVDVSLVEAQAAYAESGAVRFAYDGVPPRSRKGVNLFPPIAPQTIFPCADGWVGVTCVTPMQWRAMCGLVGAPELADDPRFNTSFGRFDNIDALYAELVPRLKTRTAAHWFHEGQKARVPTAMVPTMAELATLDHLRAREAFGRYEHPDAPAFEAPAIPWKFAATPVARGGRAPRLGEHGREILKYRLHLTAAEIEALAEQGVLHAPEMAA</sequence>
<dbReference type="OrthoDB" id="7208981at2"/>
<dbReference type="Gene3D" id="3.30.1540.10">
    <property type="entry name" value="formyl-coa transferase, domain 3"/>
    <property type="match status" value="1"/>
</dbReference>
<dbReference type="Pfam" id="PF02515">
    <property type="entry name" value="CoA_transf_3"/>
    <property type="match status" value="1"/>
</dbReference>